<dbReference type="InterPro" id="IPR007275">
    <property type="entry name" value="YTH_domain"/>
</dbReference>
<evidence type="ECO:0000313" key="3">
    <source>
        <dbReference type="Proteomes" id="UP000825935"/>
    </source>
</evidence>
<dbReference type="InterPro" id="IPR045168">
    <property type="entry name" value="YTH_prot"/>
</dbReference>
<protein>
    <recommendedName>
        <fullName evidence="1">YTH domain-containing protein</fullName>
    </recommendedName>
</protein>
<dbReference type="GO" id="GO:0048024">
    <property type="term" value="P:regulation of mRNA splicing, via spliceosome"/>
    <property type="evidence" value="ECO:0007669"/>
    <property type="project" value="TreeGrafter"/>
</dbReference>
<dbReference type="AlphaFoldDB" id="A0A8T2SK27"/>
<reference evidence="2" key="1">
    <citation type="submission" date="2021-08" db="EMBL/GenBank/DDBJ databases">
        <title>WGS assembly of Ceratopteris richardii.</title>
        <authorList>
            <person name="Marchant D.B."/>
            <person name="Chen G."/>
            <person name="Jenkins J."/>
            <person name="Shu S."/>
            <person name="Leebens-Mack J."/>
            <person name="Grimwood J."/>
            <person name="Schmutz J."/>
            <person name="Soltis P."/>
            <person name="Soltis D."/>
            <person name="Chen Z.-H."/>
        </authorList>
    </citation>
    <scope>NUCLEOTIDE SEQUENCE</scope>
    <source>
        <strain evidence="2">Whitten #5841</strain>
        <tissue evidence="2">Leaf</tissue>
    </source>
</reference>
<proteinExistence type="predicted"/>
<organism evidence="2 3">
    <name type="scientific">Ceratopteris richardii</name>
    <name type="common">Triangle waterfern</name>
    <dbReference type="NCBI Taxonomy" id="49495"/>
    <lineage>
        <taxon>Eukaryota</taxon>
        <taxon>Viridiplantae</taxon>
        <taxon>Streptophyta</taxon>
        <taxon>Embryophyta</taxon>
        <taxon>Tracheophyta</taxon>
        <taxon>Polypodiopsida</taxon>
        <taxon>Polypodiidae</taxon>
        <taxon>Polypodiales</taxon>
        <taxon>Pteridineae</taxon>
        <taxon>Pteridaceae</taxon>
        <taxon>Parkerioideae</taxon>
        <taxon>Ceratopteris</taxon>
    </lineage>
</organism>
<dbReference type="GO" id="GO:1990247">
    <property type="term" value="F:N6-methyladenosine-containing RNA reader activity"/>
    <property type="evidence" value="ECO:0007669"/>
    <property type="project" value="TreeGrafter"/>
</dbReference>
<gene>
    <name evidence="2" type="ORF">KP509_19G016800</name>
</gene>
<dbReference type="EMBL" id="CM035424">
    <property type="protein sequence ID" value="KAH7351841.1"/>
    <property type="molecule type" value="Genomic_DNA"/>
</dbReference>
<dbReference type="Pfam" id="PF04146">
    <property type="entry name" value="YTH"/>
    <property type="match status" value="1"/>
</dbReference>
<dbReference type="CDD" id="cd21134">
    <property type="entry name" value="YTH"/>
    <property type="match status" value="1"/>
</dbReference>
<evidence type="ECO:0000259" key="1">
    <source>
        <dbReference type="PROSITE" id="PS50882"/>
    </source>
</evidence>
<evidence type="ECO:0000313" key="2">
    <source>
        <dbReference type="EMBL" id="KAH7351841.1"/>
    </source>
</evidence>
<dbReference type="Proteomes" id="UP000825935">
    <property type="component" value="Chromosome 19"/>
</dbReference>
<dbReference type="PANTHER" id="PTHR12357">
    <property type="entry name" value="YTH YT521-B HOMOLOGY DOMAIN-CONTAINING"/>
    <property type="match status" value="1"/>
</dbReference>
<dbReference type="GO" id="GO:0000398">
    <property type="term" value="P:mRNA splicing, via spliceosome"/>
    <property type="evidence" value="ECO:0007669"/>
    <property type="project" value="TreeGrafter"/>
</dbReference>
<accession>A0A8T2SK27</accession>
<keyword evidence="3" id="KW-1185">Reference proteome</keyword>
<feature type="domain" description="YTH" evidence="1">
    <location>
        <begin position="144"/>
        <end position="274"/>
    </location>
</feature>
<dbReference type="GO" id="GO:0005654">
    <property type="term" value="C:nucleoplasm"/>
    <property type="evidence" value="ECO:0007669"/>
    <property type="project" value="TreeGrafter"/>
</dbReference>
<dbReference type="PANTHER" id="PTHR12357:SF3">
    <property type="entry name" value="YTH DOMAIN-CONTAINING PROTEIN 1"/>
    <property type="match status" value="1"/>
</dbReference>
<sequence length="466" mass="52613">MRLKKRFTSTEFLKVTMHHKNSEKSVLDDIMGDPGDFGDIGASDIESDGGRWEDTLREMEQCDTGVEENLQRKILDPQVSSDASHDLGQKKNLKIVADQELGDEPREKQGQLKTMTHSIPKEGSYIPVSIKNNKACKPNAVYSKRFFIIKSLNYHNLEKSVEKGIWATQAMNERILNEAFETAEKVLLIFSVNMSGHFQGYAQMTSPIGRRKVNVWSEANWGGTFTVEWIRLYDLPFQKTLHLKNPLNSFKPVKISRDCQELTTEIGEALCALIDGGADSEFSKRRIHVRSDYFMKKPCMERPFHESAGYLSVPLQGHMQSMTYPPSLLPQVPGGFPAIKYTGGSSSRSIMHLPGALNLSQQEDKEASGQEISQEDLLNMSYEEYLQFRKNLRESKYKQQVLAGSQVPVQQLRWSGKEDVDNCQEDAYATYLANWYASQQSSMMQSGCYPAGSPAASMMQKSSKPP</sequence>
<comment type="caution">
    <text evidence="2">The sequence shown here is derived from an EMBL/GenBank/DDBJ whole genome shotgun (WGS) entry which is preliminary data.</text>
</comment>
<dbReference type="GO" id="GO:0003729">
    <property type="term" value="F:mRNA binding"/>
    <property type="evidence" value="ECO:0007669"/>
    <property type="project" value="TreeGrafter"/>
</dbReference>
<dbReference type="OrthoDB" id="6103986at2759"/>
<dbReference type="EMBL" id="CM035424">
    <property type="protein sequence ID" value="KAH7351842.1"/>
    <property type="molecule type" value="Genomic_DNA"/>
</dbReference>
<dbReference type="Gene3D" id="3.10.590.10">
    <property type="entry name" value="ph1033 like domains"/>
    <property type="match status" value="1"/>
</dbReference>
<name>A0A8T2SK27_CERRI</name>
<dbReference type="OMA" id="YLASWYA"/>
<dbReference type="EMBL" id="CM035424">
    <property type="protein sequence ID" value="KAH7351840.1"/>
    <property type="molecule type" value="Genomic_DNA"/>
</dbReference>
<dbReference type="PROSITE" id="PS50882">
    <property type="entry name" value="YTH"/>
    <property type="match status" value="1"/>
</dbReference>